<dbReference type="InterPro" id="IPR016024">
    <property type="entry name" value="ARM-type_fold"/>
</dbReference>
<gene>
    <name evidence="1" type="ORF">Tco025E_00866</name>
</gene>
<dbReference type="Proteomes" id="UP000284403">
    <property type="component" value="Unassembled WGS sequence"/>
</dbReference>
<keyword evidence="2" id="KW-1185">Reference proteome</keyword>
<dbReference type="Gene3D" id="1.25.10.10">
    <property type="entry name" value="Leucine-rich Repeat Variant"/>
    <property type="match status" value="1"/>
</dbReference>
<sequence length="466" mass="50064">MTAAPLREVVIGTRDGSDASDAFPALSGWADHLPDPPALAEVEAYVASLRVLVANGGAPIEPTALPLVDALVDRLDQVYYWAVEEGTTFRNEPSRLAQCEVPELTLLCAATRRPKIVLAALRIMRHLLRHWQAGPQLLAAATRNNEAKEMLSTQAKDGNLFGMLASVMGQHAGLSELQAEAAAVAAEAALLDIEGLLESAVISHVLAALERHGTSTAMQREGVWLFAALVDVQRGGTPGKEEYGAGNDTGARTPTATLLSQFGVVVRFVVAVAKAHSGNAEVKRNAVHFFLRCASYPENRDILLREGVYPVLVGALPSAVRTPPLFAEVTEAIAHFIPLLDPLQRRSLVLVVRRLLLETASSSFVSLLVALLLRLLRVAPRGELRPCHDRQPGGPQEPAPNACVRGDALTRSDTIRLGEGDIRVFMSANFIPQLLCCAADTIGEDDAVLRRVVAEAVGLLSPYPWR</sequence>
<reference evidence="1 2" key="1">
    <citation type="journal article" date="2018" name="BMC Genomics">
        <title>Genomic comparison of Trypanosoma conorhini and Trypanosoma rangeli to Trypanosoma cruzi strains of high and low virulence.</title>
        <authorList>
            <person name="Bradwell K.R."/>
            <person name="Koparde V.N."/>
            <person name="Matveyev A.V."/>
            <person name="Serrano M.G."/>
            <person name="Alves J.M."/>
            <person name="Parikh H."/>
            <person name="Huang B."/>
            <person name="Lee V."/>
            <person name="Espinosa-Alvarez O."/>
            <person name="Ortiz P.A."/>
            <person name="Costa-Martins A.G."/>
            <person name="Teixeira M.M."/>
            <person name="Buck G.A."/>
        </authorList>
    </citation>
    <scope>NUCLEOTIDE SEQUENCE [LARGE SCALE GENOMIC DNA]</scope>
    <source>
        <strain evidence="1 2">025E</strain>
    </source>
</reference>
<dbReference type="RefSeq" id="XP_029232109.1">
    <property type="nucleotide sequence ID" value="XM_029367805.1"/>
</dbReference>
<protein>
    <submittedName>
        <fullName evidence="1">Uncharacterized protein</fullName>
    </submittedName>
</protein>
<dbReference type="GeneID" id="40314477"/>
<proteinExistence type="predicted"/>
<name>A0A422QAA1_9TRYP</name>
<dbReference type="AlphaFoldDB" id="A0A422QAA1"/>
<evidence type="ECO:0000313" key="2">
    <source>
        <dbReference type="Proteomes" id="UP000284403"/>
    </source>
</evidence>
<dbReference type="InterPro" id="IPR011989">
    <property type="entry name" value="ARM-like"/>
</dbReference>
<dbReference type="SUPFAM" id="SSF48371">
    <property type="entry name" value="ARM repeat"/>
    <property type="match status" value="1"/>
</dbReference>
<dbReference type="EMBL" id="MKKU01000023">
    <property type="protein sequence ID" value="RNF26903.1"/>
    <property type="molecule type" value="Genomic_DNA"/>
</dbReference>
<comment type="caution">
    <text evidence="1">The sequence shown here is derived from an EMBL/GenBank/DDBJ whole genome shotgun (WGS) entry which is preliminary data.</text>
</comment>
<accession>A0A422QAA1</accession>
<organism evidence="1 2">
    <name type="scientific">Trypanosoma conorhini</name>
    <dbReference type="NCBI Taxonomy" id="83891"/>
    <lineage>
        <taxon>Eukaryota</taxon>
        <taxon>Discoba</taxon>
        <taxon>Euglenozoa</taxon>
        <taxon>Kinetoplastea</taxon>
        <taxon>Metakinetoplastina</taxon>
        <taxon>Trypanosomatida</taxon>
        <taxon>Trypanosomatidae</taxon>
        <taxon>Trypanosoma</taxon>
    </lineage>
</organism>
<evidence type="ECO:0000313" key="1">
    <source>
        <dbReference type="EMBL" id="RNF26903.1"/>
    </source>
</evidence>
<dbReference type="OrthoDB" id="245901at2759"/>